<keyword evidence="1" id="KW-0812">Transmembrane</keyword>
<gene>
    <name evidence="2" type="ORF">SAMN05443668_11450</name>
</gene>
<evidence type="ECO:0000313" key="3">
    <source>
        <dbReference type="Proteomes" id="UP000184440"/>
    </source>
</evidence>
<sequence length="185" mass="19737">MVAAGWSLSTRAARWAARFYGRHVPLVLGLSLVPTVQRFLVVHYDVPAAVAVGSEILVAGVRVLLVVLVVRLLARELTGEHGLGGRAALRRLSTAIDARRGAFWFQWIVLGAAFVVCDVLPNAAVAAWVPDGARDVVTATMVAVKNPTVIAFTVLWIVGIGRTLIVEQTDADEIAAAPDEPAGRR</sequence>
<feature type="transmembrane region" description="Helical" evidence="1">
    <location>
        <begin position="149"/>
        <end position="165"/>
    </location>
</feature>
<accession>A0A1M7RIV1</accession>
<evidence type="ECO:0000313" key="2">
    <source>
        <dbReference type="EMBL" id="SHN46217.1"/>
    </source>
</evidence>
<name>A0A1M7RIV1_9ACTN</name>
<protein>
    <submittedName>
        <fullName evidence="2">Uncharacterized protein</fullName>
    </submittedName>
</protein>
<evidence type="ECO:0000256" key="1">
    <source>
        <dbReference type="SAM" id="Phobius"/>
    </source>
</evidence>
<organism evidence="2 3">
    <name type="scientific">Cryptosporangium aurantiacum</name>
    <dbReference type="NCBI Taxonomy" id="134849"/>
    <lineage>
        <taxon>Bacteria</taxon>
        <taxon>Bacillati</taxon>
        <taxon>Actinomycetota</taxon>
        <taxon>Actinomycetes</taxon>
        <taxon>Cryptosporangiales</taxon>
        <taxon>Cryptosporangiaceae</taxon>
        <taxon>Cryptosporangium</taxon>
    </lineage>
</organism>
<keyword evidence="1" id="KW-1133">Transmembrane helix</keyword>
<proteinExistence type="predicted"/>
<keyword evidence="3" id="KW-1185">Reference proteome</keyword>
<feature type="transmembrane region" description="Helical" evidence="1">
    <location>
        <begin position="56"/>
        <end position="74"/>
    </location>
</feature>
<dbReference type="EMBL" id="FRCS01000014">
    <property type="protein sequence ID" value="SHN46217.1"/>
    <property type="molecule type" value="Genomic_DNA"/>
</dbReference>
<reference evidence="2 3" key="1">
    <citation type="submission" date="2016-11" db="EMBL/GenBank/DDBJ databases">
        <authorList>
            <person name="Jaros S."/>
            <person name="Januszkiewicz K."/>
            <person name="Wedrychowicz H."/>
        </authorList>
    </citation>
    <scope>NUCLEOTIDE SEQUENCE [LARGE SCALE GENOMIC DNA]</scope>
    <source>
        <strain evidence="2 3">DSM 46144</strain>
    </source>
</reference>
<feature type="transmembrane region" description="Helical" evidence="1">
    <location>
        <begin position="107"/>
        <end position="129"/>
    </location>
</feature>
<keyword evidence="1" id="KW-0472">Membrane</keyword>
<feature type="transmembrane region" description="Helical" evidence="1">
    <location>
        <begin position="24"/>
        <end position="44"/>
    </location>
</feature>
<dbReference type="AlphaFoldDB" id="A0A1M7RIV1"/>
<dbReference type="Proteomes" id="UP000184440">
    <property type="component" value="Unassembled WGS sequence"/>
</dbReference>